<evidence type="ECO:0000313" key="12">
    <source>
        <dbReference type="Proteomes" id="UP001085076"/>
    </source>
</evidence>
<keyword evidence="3" id="KW-0223">Dioxygenase</keyword>
<evidence type="ECO:0000256" key="9">
    <source>
        <dbReference type="RuleBase" id="RU003682"/>
    </source>
</evidence>
<gene>
    <name evidence="11" type="ORF">J5N97_014123</name>
</gene>
<dbReference type="EMBL" id="JAGGNH010000003">
    <property type="protein sequence ID" value="KAJ0978649.1"/>
    <property type="molecule type" value="Genomic_DNA"/>
</dbReference>
<dbReference type="PRINTS" id="PR00682">
    <property type="entry name" value="IPNSYNTHASE"/>
</dbReference>
<evidence type="ECO:0000256" key="3">
    <source>
        <dbReference type="ARBA" id="ARBA00022964"/>
    </source>
</evidence>
<name>A0A9D5HJC5_9LILI</name>
<evidence type="ECO:0000313" key="11">
    <source>
        <dbReference type="EMBL" id="KAJ0978649.1"/>
    </source>
</evidence>
<dbReference type="InterPro" id="IPR026992">
    <property type="entry name" value="DIOX_N"/>
</dbReference>
<comment type="cofactor">
    <cofactor evidence="1">
        <name>L-ascorbate</name>
        <dbReference type="ChEBI" id="CHEBI:38290"/>
    </cofactor>
</comment>
<organism evidence="11 12">
    <name type="scientific">Dioscorea zingiberensis</name>
    <dbReference type="NCBI Taxonomy" id="325984"/>
    <lineage>
        <taxon>Eukaryota</taxon>
        <taxon>Viridiplantae</taxon>
        <taxon>Streptophyta</taxon>
        <taxon>Embryophyta</taxon>
        <taxon>Tracheophyta</taxon>
        <taxon>Spermatophyta</taxon>
        <taxon>Magnoliopsida</taxon>
        <taxon>Liliopsida</taxon>
        <taxon>Dioscoreales</taxon>
        <taxon>Dioscoreaceae</taxon>
        <taxon>Dioscorea</taxon>
    </lineage>
</organism>
<dbReference type="EC" id="1.14.11.13" evidence="8"/>
<evidence type="ECO:0000256" key="5">
    <source>
        <dbReference type="ARBA" id="ARBA00023004"/>
    </source>
</evidence>
<evidence type="ECO:0000256" key="8">
    <source>
        <dbReference type="ARBA" id="ARBA00066708"/>
    </source>
</evidence>
<feature type="domain" description="Fe2OG dioxygenase" evidence="10">
    <location>
        <begin position="174"/>
        <end position="292"/>
    </location>
</feature>
<keyword evidence="2 9" id="KW-0479">Metal-binding</keyword>
<evidence type="ECO:0000256" key="7">
    <source>
        <dbReference type="ARBA" id="ARBA00061282"/>
    </source>
</evidence>
<evidence type="ECO:0000256" key="6">
    <source>
        <dbReference type="ARBA" id="ARBA00052204"/>
    </source>
</evidence>
<dbReference type="Pfam" id="PF03171">
    <property type="entry name" value="2OG-FeII_Oxy"/>
    <property type="match status" value="1"/>
</dbReference>
<dbReference type="GO" id="GO:0045543">
    <property type="term" value="F:gibberellin 2-beta-dioxygenase activity"/>
    <property type="evidence" value="ECO:0007669"/>
    <property type="project" value="UniProtKB-EC"/>
</dbReference>
<dbReference type="OrthoDB" id="288590at2759"/>
<dbReference type="Proteomes" id="UP001085076">
    <property type="component" value="Miscellaneous, Linkage group lg03"/>
</dbReference>
<dbReference type="InterPro" id="IPR044861">
    <property type="entry name" value="IPNS-like_FE2OG_OXY"/>
</dbReference>
<dbReference type="InterPro" id="IPR005123">
    <property type="entry name" value="Oxoglu/Fe-dep_dioxygenase_dom"/>
</dbReference>
<dbReference type="SUPFAM" id="SSF51197">
    <property type="entry name" value="Clavaminate synthase-like"/>
    <property type="match status" value="1"/>
</dbReference>
<evidence type="ECO:0000256" key="1">
    <source>
        <dbReference type="ARBA" id="ARBA00001961"/>
    </source>
</evidence>
<dbReference type="FunFam" id="2.60.120.330:FF:000025">
    <property type="entry name" value="Gibberellin 2-beta-dioxygenase 2"/>
    <property type="match status" value="1"/>
</dbReference>
<keyword evidence="4 9" id="KW-0560">Oxidoreductase</keyword>
<comment type="catalytic activity">
    <reaction evidence="6">
        <text>gibberellin A1 + 2-oxoglutarate + O2 = gibberellin A8 + succinate + CO2</text>
        <dbReference type="Rhea" id="RHEA:15005"/>
        <dbReference type="ChEBI" id="CHEBI:15379"/>
        <dbReference type="ChEBI" id="CHEBI:16526"/>
        <dbReference type="ChEBI" id="CHEBI:16810"/>
        <dbReference type="ChEBI" id="CHEBI:30031"/>
        <dbReference type="ChEBI" id="CHEBI:58524"/>
        <dbReference type="ChEBI" id="CHEBI:58594"/>
        <dbReference type="EC" id="1.14.11.13"/>
    </reaction>
</comment>
<dbReference type="AlphaFoldDB" id="A0A9D5HJC5"/>
<evidence type="ECO:0000259" key="10">
    <source>
        <dbReference type="PROSITE" id="PS51471"/>
    </source>
</evidence>
<sequence>MVAASVMALHSSERSLIRSASINVPVIDLSMRRELKAELIIKACEGFGFFQVINHGVPDKVVSRMELAGMEFFSLPTSEKLLAGPANPLGYGTKSIGSNGDTGDLEYLLLHSNPISISQRARSVCRTNPIDFSYVVNEYVGEVRELACEILELMAQGLGVGDSGVFSRMIRDMESDSLLRLNHYPPCNCTKSSYKHDCCTTRANCCRLGFGEHSDPQILTILRSNSVAGLQIRSPSPAGASWIPVPPNPDAFCVNVGDVLQVMTNGRLVSVRHRVMANSNGTRMSTAFFGAPPLHAWISPLPETITPLRPCCYKSFTWSEFKKVMYSLSLGHDRLDLFRLDIDDDDDDDDDDEGSGSKTCLFE</sequence>
<comment type="caution">
    <text evidence="11">The sequence shown here is derived from an EMBL/GenBank/DDBJ whole genome shotgun (WGS) entry which is preliminary data.</text>
</comment>
<dbReference type="GO" id="GO:0046872">
    <property type="term" value="F:metal ion binding"/>
    <property type="evidence" value="ECO:0007669"/>
    <property type="project" value="UniProtKB-KW"/>
</dbReference>
<proteinExistence type="inferred from homology"/>
<reference evidence="11" key="2">
    <citation type="journal article" date="2022" name="Hortic Res">
        <title>The genome of Dioscorea zingiberensis sheds light on the biosynthesis, origin and evolution of the medicinally important diosgenin saponins.</title>
        <authorList>
            <person name="Li Y."/>
            <person name="Tan C."/>
            <person name="Li Z."/>
            <person name="Guo J."/>
            <person name="Li S."/>
            <person name="Chen X."/>
            <person name="Wang C."/>
            <person name="Dai X."/>
            <person name="Yang H."/>
            <person name="Song W."/>
            <person name="Hou L."/>
            <person name="Xu J."/>
            <person name="Tong Z."/>
            <person name="Xu A."/>
            <person name="Yuan X."/>
            <person name="Wang W."/>
            <person name="Yang Q."/>
            <person name="Chen L."/>
            <person name="Sun Z."/>
            <person name="Wang K."/>
            <person name="Pan B."/>
            <person name="Chen J."/>
            <person name="Bao Y."/>
            <person name="Liu F."/>
            <person name="Qi X."/>
            <person name="Gang D.R."/>
            <person name="Wen J."/>
            <person name="Li J."/>
        </authorList>
    </citation>
    <scope>NUCLEOTIDE SEQUENCE</scope>
    <source>
        <strain evidence="11">Dzin_1.0</strain>
    </source>
</reference>
<protein>
    <recommendedName>
        <fullName evidence="8">gibberellin 2beta-dioxygenase</fullName>
        <ecNumber evidence="8">1.14.11.13</ecNumber>
    </recommendedName>
</protein>
<reference evidence="11" key="1">
    <citation type="submission" date="2021-03" db="EMBL/GenBank/DDBJ databases">
        <authorList>
            <person name="Li Z."/>
            <person name="Yang C."/>
        </authorList>
    </citation>
    <scope>NUCLEOTIDE SEQUENCE</scope>
    <source>
        <strain evidence="11">Dzin_1.0</strain>
        <tissue evidence="11">Leaf</tissue>
    </source>
</reference>
<accession>A0A9D5HJC5</accession>
<dbReference type="InterPro" id="IPR050231">
    <property type="entry name" value="Iron_ascorbate_oxido_reductase"/>
</dbReference>
<keyword evidence="12" id="KW-1185">Reference proteome</keyword>
<dbReference type="InterPro" id="IPR027443">
    <property type="entry name" value="IPNS-like_sf"/>
</dbReference>
<dbReference type="PROSITE" id="PS51471">
    <property type="entry name" value="FE2OG_OXY"/>
    <property type="match status" value="1"/>
</dbReference>
<comment type="similarity">
    <text evidence="7">Belongs to the iron/ascorbate-dependent oxidoreductase family. GA2OX subfamily.</text>
</comment>
<evidence type="ECO:0000256" key="2">
    <source>
        <dbReference type="ARBA" id="ARBA00022723"/>
    </source>
</evidence>
<dbReference type="PANTHER" id="PTHR47990">
    <property type="entry name" value="2-OXOGLUTARATE (2OG) AND FE(II)-DEPENDENT OXYGENASE SUPERFAMILY PROTEIN-RELATED"/>
    <property type="match status" value="1"/>
</dbReference>
<dbReference type="Pfam" id="PF14226">
    <property type="entry name" value="DIOX_N"/>
    <property type="match status" value="1"/>
</dbReference>
<dbReference type="Gene3D" id="2.60.120.330">
    <property type="entry name" value="B-lactam Antibiotic, Isopenicillin N Synthase, Chain"/>
    <property type="match status" value="1"/>
</dbReference>
<evidence type="ECO:0000256" key="4">
    <source>
        <dbReference type="ARBA" id="ARBA00023002"/>
    </source>
</evidence>
<dbReference type="GO" id="GO:0009685">
    <property type="term" value="P:gibberellin metabolic process"/>
    <property type="evidence" value="ECO:0007669"/>
    <property type="project" value="UniProtKB-ARBA"/>
</dbReference>
<keyword evidence="5 9" id="KW-0408">Iron</keyword>